<evidence type="ECO:0000313" key="1">
    <source>
        <dbReference type="EMBL" id="GGR61422.1"/>
    </source>
</evidence>
<evidence type="ECO:0000313" key="2">
    <source>
        <dbReference type="Proteomes" id="UP000658320"/>
    </source>
</evidence>
<dbReference type="AlphaFoldDB" id="A0A918L0H3"/>
<comment type="caution">
    <text evidence="1">The sequence shown here is derived from an EMBL/GenBank/DDBJ whole genome shotgun (WGS) entry which is preliminary data.</text>
</comment>
<proteinExistence type="predicted"/>
<dbReference type="RefSeq" id="WP_189944084.1">
    <property type="nucleotide sequence ID" value="NZ_BMSX01000041.1"/>
</dbReference>
<keyword evidence="2" id="KW-1185">Reference proteome</keyword>
<reference evidence="1" key="2">
    <citation type="submission" date="2020-09" db="EMBL/GenBank/DDBJ databases">
        <authorList>
            <person name="Sun Q."/>
            <person name="Ohkuma M."/>
        </authorList>
    </citation>
    <scope>NUCLEOTIDE SEQUENCE</scope>
    <source>
        <strain evidence="1">JCM 4346</strain>
    </source>
</reference>
<dbReference type="EMBL" id="BMSX01000041">
    <property type="protein sequence ID" value="GGR61422.1"/>
    <property type="molecule type" value="Genomic_DNA"/>
</dbReference>
<accession>A0A918L0H3</accession>
<dbReference type="Proteomes" id="UP000658320">
    <property type="component" value="Unassembled WGS sequence"/>
</dbReference>
<organism evidence="1 2">
    <name type="scientific">Streptomyces aurantiogriseus</name>
    <dbReference type="NCBI Taxonomy" id="66870"/>
    <lineage>
        <taxon>Bacteria</taxon>
        <taxon>Bacillati</taxon>
        <taxon>Actinomycetota</taxon>
        <taxon>Actinomycetes</taxon>
        <taxon>Kitasatosporales</taxon>
        <taxon>Streptomycetaceae</taxon>
        <taxon>Streptomyces</taxon>
    </lineage>
</organism>
<name>A0A918L0H3_9ACTN</name>
<protein>
    <submittedName>
        <fullName evidence="1">Uncharacterized protein</fullName>
    </submittedName>
</protein>
<reference evidence="1" key="1">
    <citation type="journal article" date="2014" name="Int. J. Syst. Evol. Microbiol.">
        <title>Complete genome sequence of Corynebacterium casei LMG S-19264T (=DSM 44701T), isolated from a smear-ripened cheese.</title>
        <authorList>
            <consortium name="US DOE Joint Genome Institute (JGI-PGF)"/>
            <person name="Walter F."/>
            <person name="Albersmeier A."/>
            <person name="Kalinowski J."/>
            <person name="Ruckert C."/>
        </authorList>
    </citation>
    <scope>NUCLEOTIDE SEQUENCE</scope>
    <source>
        <strain evidence="1">JCM 4346</strain>
    </source>
</reference>
<sequence length="152" mass="15404">MAASPTSGRAYRDLRYGKGPLSKSTGTLAASTVALFTIAGGRVAITSLFGLVGTSITVANSYKLQMNPTTGDTTDINAATDIGTTDTAAGTILGFGQGTTAAPPLLRGGYNIPSDLILPVGQIESVSAGTDGEITWYLTWVPYDVGATVVAA</sequence>
<gene>
    <name evidence="1" type="ORF">GCM10010251_92800</name>
</gene>